<proteinExistence type="inferred from homology"/>
<name>A0ABS8UT67_DATST</name>
<dbReference type="PANTHER" id="PTHR33091:SF53">
    <property type="entry name" value="OS08G0441300 PROTEIN"/>
    <property type="match status" value="1"/>
</dbReference>
<dbReference type="InterPro" id="IPR036354">
    <property type="entry name" value="Prot_inh_pot1_sf"/>
</dbReference>
<evidence type="ECO:0000256" key="4">
    <source>
        <dbReference type="SAM" id="SignalP"/>
    </source>
</evidence>
<evidence type="ECO:0000256" key="3">
    <source>
        <dbReference type="ARBA" id="ARBA00022900"/>
    </source>
</evidence>
<evidence type="ECO:0000313" key="5">
    <source>
        <dbReference type="EMBL" id="MCD9561260.1"/>
    </source>
</evidence>
<dbReference type="Pfam" id="PF00280">
    <property type="entry name" value="potato_inhibit"/>
    <property type="match status" value="1"/>
</dbReference>
<keyword evidence="3" id="KW-0722">Serine protease inhibitor</keyword>
<evidence type="ECO:0000313" key="6">
    <source>
        <dbReference type="Proteomes" id="UP000823775"/>
    </source>
</evidence>
<reference evidence="5 6" key="1">
    <citation type="journal article" date="2021" name="BMC Genomics">
        <title>Datura genome reveals duplications of psychoactive alkaloid biosynthetic genes and high mutation rate following tissue culture.</title>
        <authorList>
            <person name="Rajewski A."/>
            <person name="Carter-House D."/>
            <person name="Stajich J."/>
            <person name="Litt A."/>
        </authorList>
    </citation>
    <scope>NUCLEOTIDE SEQUENCE [LARGE SCALE GENOMIC DNA]</scope>
    <source>
        <strain evidence="5">AR-01</strain>
    </source>
</reference>
<evidence type="ECO:0000256" key="2">
    <source>
        <dbReference type="ARBA" id="ARBA00022690"/>
    </source>
</evidence>
<accession>A0ABS8UT67</accession>
<keyword evidence="4" id="KW-0732">Signal</keyword>
<dbReference type="PANTHER" id="PTHR33091">
    <property type="entry name" value="PROTEIN, PUTATIVE, EXPRESSED-RELATED"/>
    <property type="match status" value="1"/>
</dbReference>
<comment type="caution">
    <text evidence="5">The sequence shown here is derived from an EMBL/GenBank/DDBJ whole genome shotgun (WGS) entry which is preliminary data.</text>
</comment>
<dbReference type="Gene3D" id="3.30.10.10">
    <property type="entry name" value="Trypsin Inhibitor V, subunit A"/>
    <property type="match status" value="1"/>
</dbReference>
<feature type="signal peptide" evidence="4">
    <location>
        <begin position="1"/>
        <end position="27"/>
    </location>
</feature>
<dbReference type="SUPFAM" id="SSF54654">
    <property type="entry name" value="CI-2 family of serine protease inhibitors"/>
    <property type="match status" value="1"/>
</dbReference>
<protein>
    <submittedName>
        <fullName evidence="5">Uncharacterized protein</fullName>
    </submittedName>
</protein>
<organism evidence="5 6">
    <name type="scientific">Datura stramonium</name>
    <name type="common">Jimsonweed</name>
    <name type="synonym">Common thornapple</name>
    <dbReference type="NCBI Taxonomy" id="4076"/>
    <lineage>
        <taxon>Eukaryota</taxon>
        <taxon>Viridiplantae</taxon>
        <taxon>Streptophyta</taxon>
        <taxon>Embryophyta</taxon>
        <taxon>Tracheophyta</taxon>
        <taxon>Spermatophyta</taxon>
        <taxon>Magnoliopsida</taxon>
        <taxon>eudicotyledons</taxon>
        <taxon>Gunneridae</taxon>
        <taxon>Pentapetalae</taxon>
        <taxon>asterids</taxon>
        <taxon>lamiids</taxon>
        <taxon>Solanales</taxon>
        <taxon>Solanaceae</taxon>
        <taxon>Solanoideae</taxon>
        <taxon>Datureae</taxon>
        <taxon>Datura</taxon>
    </lineage>
</organism>
<evidence type="ECO:0000256" key="1">
    <source>
        <dbReference type="ARBA" id="ARBA00008210"/>
    </source>
</evidence>
<dbReference type="Proteomes" id="UP000823775">
    <property type="component" value="Unassembled WGS sequence"/>
</dbReference>
<sequence>MESKTCVKFAHIIAFLLLATSFKTLMAQVERAQVSDGLKSVDESNLVCQGKQIWAELIGVPANFAKQKILEENSLISEVQIVLNGSPVPADFSCNRVRLVVNVLDIVVQIPVVS</sequence>
<feature type="chain" id="PRO_5045719374" evidence="4">
    <location>
        <begin position="28"/>
        <end position="114"/>
    </location>
</feature>
<gene>
    <name evidence="5" type="ORF">HAX54_020265</name>
</gene>
<keyword evidence="6" id="KW-1185">Reference proteome</keyword>
<comment type="similarity">
    <text evidence="1">Belongs to the protease inhibitor I13 (potato type I serine protease inhibitor) family.</text>
</comment>
<dbReference type="PRINTS" id="PR00292">
    <property type="entry name" value="POTATOINHBTR"/>
</dbReference>
<dbReference type="InterPro" id="IPR000864">
    <property type="entry name" value="Prot_inh_pot1"/>
</dbReference>
<dbReference type="EMBL" id="JACEIK010002447">
    <property type="protein sequence ID" value="MCD9561260.1"/>
    <property type="molecule type" value="Genomic_DNA"/>
</dbReference>
<keyword evidence="2" id="KW-0646">Protease inhibitor</keyword>